<dbReference type="AlphaFoldDB" id="A0A915IJA6"/>
<evidence type="ECO:0000256" key="1">
    <source>
        <dbReference type="SAM" id="MobiDB-lite"/>
    </source>
</evidence>
<dbReference type="WBParaSite" id="nRc.2.0.1.t14267-RA">
    <property type="protein sequence ID" value="nRc.2.0.1.t14267-RA"/>
    <property type="gene ID" value="nRc.2.0.1.g14267"/>
</dbReference>
<evidence type="ECO:0000313" key="3">
    <source>
        <dbReference type="WBParaSite" id="nRc.2.0.1.t14267-RA"/>
    </source>
</evidence>
<feature type="compositionally biased region" description="Basic and acidic residues" evidence="1">
    <location>
        <begin position="50"/>
        <end position="60"/>
    </location>
</feature>
<proteinExistence type="predicted"/>
<accession>A0A915IJA6</accession>
<reference evidence="3" key="1">
    <citation type="submission" date="2022-11" db="UniProtKB">
        <authorList>
            <consortium name="WormBaseParasite"/>
        </authorList>
    </citation>
    <scope>IDENTIFICATION</scope>
</reference>
<evidence type="ECO:0000313" key="2">
    <source>
        <dbReference type="Proteomes" id="UP000887565"/>
    </source>
</evidence>
<dbReference type="Proteomes" id="UP000887565">
    <property type="component" value="Unplaced"/>
</dbReference>
<name>A0A915IJA6_ROMCU</name>
<organism evidence="2 3">
    <name type="scientific">Romanomermis culicivorax</name>
    <name type="common">Nematode worm</name>
    <dbReference type="NCBI Taxonomy" id="13658"/>
    <lineage>
        <taxon>Eukaryota</taxon>
        <taxon>Metazoa</taxon>
        <taxon>Ecdysozoa</taxon>
        <taxon>Nematoda</taxon>
        <taxon>Enoplea</taxon>
        <taxon>Dorylaimia</taxon>
        <taxon>Mermithida</taxon>
        <taxon>Mermithoidea</taxon>
        <taxon>Mermithidae</taxon>
        <taxon>Romanomermis</taxon>
    </lineage>
</organism>
<feature type="region of interest" description="Disordered" evidence="1">
    <location>
        <begin position="40"/>
        <end position="66"/>
    </location>
</feature>
<keyword evidence="2" id="KW-1185">Reference proteome</keyword>
<sequence>MTSSGRIKAHVPGNLARYMFIKKCYEARLDATEEFMRSAGISYNPGMPREPSDPNDRDTDSEGDDF</sequence>
<protein>
    <submittedName>
        <fullName evidence="3">Uncharacterized protein</fullName>
    </submittedName>
</protein>